<name>A0A1G6VJN7_9GAMM</name>
<evidence type="ECO:0000313" key="2">
    <source>
        <dbReference type="Proteomes" id="UP000199603"/>
    </source>
</evidence>
<dbReference type="EMBL" id="FNAG01000003">
    <property type="protein sequence ID" value="SDD53603.1"/>
    <property type="molecule type" value="Genomic_DNA"/>
</dbReference>
<dbReference type="RefSeq" id="WP_091241179.1">
    <property type="nucleotide sequence ID" value="NZ_FNAG01000003.1"/>
</dbReference>
<gene>
    <name evidence="1" type="ORF">SAMN04488509_103113</name>
</gene>
<evidence type="ECO:0000313" key="1">
    <source>
        <dbReference type="EMBL" id="SDD53603.1"/>
    </source>
</evidence>
<protein>
    <submittedName>
        <fullName evidence="1">Uncharacterized protein</fullName>
    </submittedName>
</protein>
<proteinExistence type="predicted"/>
<organism evidence="1 2">
    <name type="scientific">Aquimonas voraii</name>
    <dbReference type="NCBI Taxonomy" id="265719"/>
    <lineage>
        <taxon>Bacteria</taxon>
        <taxon>Pseudomonadati</taxon>
        <taxon>Pseudomonadota</taxon>
        <taxon>Gammaproteobacteria</taxon>
        <taxon>Lysobacterales</taxon>
        <taxon>Lysobacteraceae</taxon>
        <taxon>Aquimonas</taxon>
    </lineage>
</organism>
<dbReference type="STRING" id="265719.SAMN04488509_103113"/>
<reference evidence="1 2" key="1">
    <citation type="submission" date="2016-10" db="EMBL/GenBank/DDBJ databases">
        <authorList>
            <person name="de Groot N.N."/>
        </authorList>
    </citation>
    <scope>NUCLEOTIDE SEQUENCE [LARGE SCALE GENOMIC DNA]</scope>
    <source>
        <strain evidence="1 2">DSM 16957</strain>
    </source>
</reference>
<sequence length="399" mass="44666">MPYTLHLFHADNPLGSVAEAEALIERAAAEKPRGHLIGRYQSFQGGMVLNCPDLSEDDPRADRPDNAWPYGLTDRFESAVYSFSPNVQMLEIGLLGLIAESVALHGLHMLDPQTDRLYRPDRLVVDRLGTRSGPPPMAVPAIARAALITWDQTEAVVRPLQHALQRRLAPFGFRPREPNEDGIGRRGVIRHVDRVIQNLQVTATHRTEGVVTHGRWALYVPEITAQWVPPLAAEFARYSDALQKRMGGRVDAFWLYSEDLIGEDGKAFGDSAFPIWRTREPLARWFSAYGDHVIDRELPVLDRLGTPRALAASLLGDRLRWRLETGRDPSMVEAFGLLVLARCFDRANYPDWLRALRSINSLRVRGQGWDDPAALLDRLAAHLESPNYDPTKIGGDPGS</sequence>
<keyword evidence="2" id="KW-1185">Reference proteome</keyword>
<accession>A0A1G6VJN7</accession>
<dbReference type="Proteomes" id="UP000199603">
    <property type="component" value="Unassembled WGS sequence"/>
</dbReference>
<dbReference type="AlphaFoldDB" id="A0A1G6VJN7"/>